<feature type="domain" description="Peptidase M15C" evidence="1">
    <location>
        <begin position="105"/>
        <end position="174"/>
    </location>
</feature>
<evidence type="ECO:0000313" key="2">
    <source>
        <dbReference type="EMBL" id="OPA81495.1"/>
    </source>
</evidence>
<dbReference type="InterPro" id="IPR009045">
    <property type="entry name" value="Zn_M74/Hedgehog-like"/>
</dbReference>
<protein>
    <submittedName>
        <fullName evidence="2">Peptidase M15</fullName>
    </submittedName>
</protein>
<dbReference type="EMBL" id="MSZX01000001">
    <property type="protein sequence ID" value="OPA81495.1"/>
    <property type="molecule type" value="Genomic_DNA"/>
</dbReference>
<dbReference type="GO" id="GO:0008233">
    <property type="term" value="F:peptidase activity"/>
    <property type="evidence" value="ECO:0007669"/>
    <property type="project" value="InterPro"/>
</dbReference>
<dbReference type="InterPro" id="IPR052179">
    <property type="entry name" value="DD-CPase-like"/>
</dbReference>
<dbReference type="SUPFAM" id="SSF55166">
    <property type="entry name" value="Hedgehog/DD-peptidase"/>
    <property type="match status" value="1"/>
</dbReference>
<dbReference type="PANTHER" id="PTHR34385">
    <property type="entry name" value="D-ALANYL-D-ALANINE CARBOXYPEPTIDASE"/>
    <property type="match status" value="1"/>
</dbReference>
<accession>A0A1T2XNY9</accession>
<dbReference type="InterPro" id="IPR039561">
    <property type="entry name" value="Peptidase_M15C"/>
</dbReference>
<evidence type="ECO:0000259" key="1">
    <source>
        <dbReference type="Pfam" id="PF13539"/>
    </source>
</evidence>
<dbReference type="CDD" id="cd14845">
    <property type="entry name" value="L-Ala-D-Glu_peptidase_like"/>
    <property type="match status" value="1"/>
</dbReference>
<dbReference type="STRING" id="1324314.BVG16_00455"/>
<dbReference type="AlphaFoldDB" id="A0A1T2XNY9"/>
<dbReference type="Proteomes" id="UP000190188">
    <property type="component" value="Unassembled WGS sequence"/>
</dbReference>
<keyword evidence="3" id="KW-1185">Reference proteome</keyword>
<sequence length="201" mass="22958">MNPKHSSLTNGRRPRRWLRRMFLVLLLFAAWRLIDGLGLIPDFQRNSLPIVGLHPTVEKKSKELVELAAKKGIRVVITTDFRSIEEQNRLYRQGRDSKGKVVTNAEGGESYHNYGLAIDFALQDKAGNVLWDMERDNNKNGKTDWLEVAELAKGLGFSWGGDWKQFPDFPHLQMDFGYTISRLKSGHYPKGSLTEKQSQDA</sequence>
<organism evidence="2 3">
    <name type="scientific">Paenibacillus selenitireducens</name>
    <dbReference type="NCBI Taxonomy" id="1324314"/>
    <lineage>
        <taxon>Bacteria</taxon>
        <taxon>Bacillati</taxon>
        <taxon>Bacillota</taxon>
        <taxon>Bacilli</taxon>
        <taxon>Bacillales</taxon>
        <taxon>Paenibacillaceae</taxon>
        <taxon>Paenibacillus</taxon>
    </lineage>
</organism>
<name>A0A1T2XNY9_9BACL</name>
<reference evidence="2 3" key="1">
    <citation type="submission" date="2017-01" db="EMBL/GenBank/DDBJ databases">
        <title>Genome analysis of Paenibacillus selenitrireducens ES3-24.</title>
        <authorList>
            <person name="Xu D."/>
            <person name="Yao R."/>
            <person name="Zheng S."/>
        </authorList>
    </citation>
    <scope>NUCLEOTIDE SEQUENCE [LARGE SCALE GENOMIC DNA]</scope>
    <source>
        <strain evidence="2 3">ES3-24</strain>
    </source>
</reference>
<dbReference type="Pfam" id="PF13539">
    <property type="entry name" value="Peptidase_M15_4"/>
    <property type="match status" value="1"/>
</dbReference>
<comment type="caution">
    <text evidence="2">The sequence shown here is derived from an EMBL/GenBank/DDBJ whole genome shotgun (WGS) entry which is preliminary data.</text>
</comment>
<evidence type="ECO:0000313" key="3">
    <source>
        <dbReference type="Proteomes" id="UP000190188"/>
    </source>
</evidence>
<gene>
    <name evidence="2" type="ORF">BVG16_00455</name>
</gene>
<dbReference type="Gene3D" id="3.30.1380.10">
    <property type="match status" value="1"/>
</dbReference>
<proteinExistence type="predicted"/>
<dbReference type="PANTHER" id="PTHR34385:SF1">
    <property type="entry name" value="PEPTIDOGLYCAN L-ALANYL-D-GLUTAMATE ENDOPEPTIDASE CWLK"/>
    <property type="match status" value="1"/>
</dbReference>